<accession>A0AC61RWT7</accession>
<organism evidence="1 2">
    <name type="scientific">Petralouisia muris</name>
    <dbReference type="NCBI Taxonomy" id="3032872"/>
    <lineage>
        <taxon>Bacteria</taxon>
        <taxon>Bacillati</taxon>
        <taxon>Bacillota</taxon>
        <taxon>Clostridia</taxon>
        <taxon>Lachnospirales</taxon>
        <taxon>Lachnospiraceae</taxon>
        <taxon>Petralouisia</taxon>
    </lineage>
</organism>
<gene>
    <name evidence="1" type="ORF">E5329_11775</name>
</gene>
<protein>
    <submittedName>
        <fullName evidence="1">Aspartate dehydrogenase</fullName>
    </submittedName>
</protein>
<keyword evidence="2" id="KW-1185">Reference proteome</keyword>
<evidence type="ECO:0000313" key="2">
    <source>
        <dbReference type="Proteomes" id="UP000304953"/>
    </source>
</evidence>
<sequence length="75" mass="8732">MFGRKKKQHTEMKPYDSEKQMPVIRASICTGEQVAGFKDRESGKFEEAMLIRGEGDLQEFCSRYGVNKEDIKKVW</sequence>
<proteinExistence type="predicted"/>
<dbReference type="EMBL" id="SRYA01000021">
    <property type="protein sequence ID" value="TGY96047.1"/>
    <property type="molecule type" value="Genomic_DNA"/>
</dbReference>
<comment type="caution">
    <text evidence="1">The sequence shown here is derived from an EMBL/GenBank/DDBJ whole genome shotgun (WGS) entry which is preliminary data.</text>
</comment>
<name>A0AC61RWT7_9FIRM</name>
<evidence type="ECO:0000313" key="1">
    <source>
        <dbReference type="EMBL" id="TGY96047.1"/>
    </source>
</evidence>
<reference evidence="1" key="1">
    <citation type="submission" date="2019-04" db="EMBL/GenBank/DDBJ databases">
        <title>Microbes associate with the intestines of laboratory mice.</title>
        <authorList>
            <person name="Navarre W."/>
            <person name="Wong E."/>
            <person name="Huang K."/>
            <person name="Tropini C."/>
            <person name="Ng K."/>
            <person name="Yu B."/>
        </authorList>
    </citation>
    <scope>NUCLEOTIDE SEQUENCE</scope>
    <source>
        <strain evidence="1">NM01_1-7b</strain>
    </source>
</reference>
<dbReference type="Proteomes" id="UP000304953">
    <property type="component" value="Unassembled WGS sequence"/>
</dbReference>